<comment type="caution">
    <text evidence="9">The sequence shown here is derived from an EMBL/GenBank/DDBJ whole genome shotgun (WGS) entry which is preliminary data.</text>
</comment>
<dbReference type="RefSeq" id="WP_126409771.1">
    <property type="nucleotide sequence ID" value="NZ_RXNT01000013.1"/>
</dbReference>
<accession>A0A3S0L862</accession>
<name>A0A3S0L862_9BACI</name>
<feature type="transmembrane region" description="Helical" evidence="7">
    <location>
        <begin position="121"/>
        <end position="141"/>
    </location>
</feature>
<dbReference type="GO" id="GO:0006508">
    <property type="term" value="P:proteolysis"/>
    <property type="evidence" value="ECO:0007669"/>
    <property type="project" value="InterPro"/>
</dbReference>
<evidence type="ECO:0000256" key="4">
    <source>
        <dbReference type="ARBA" id="ARBA00022692"/>
    </source>
</evidence>
<dbReference type="OrthoDB" id="2080990at2"/>
<evidence type="ECO:0000313" key="9">
    <source>
        <dbReference type="EMBL" id="RTR29199.1"/>
    </source>
</evidence>
<keyword evidence="5 7" id="KW-1133">Transmembrane helix</keyword>
<dbReference type="Pfam" id="PF02163">
    <property type="entry name" value="Peptidase_M50"/>
    <property type="match status" value="1"/>
</dbReference>
<feature type="transmembrane region" description="Helical" evidence="7">
    <location>
        <begin position="91"/>
        <end position="115"/>
    </location>
</feature>
<keyword evidence="6 7" id="KW-0472">Membrane</keyword>
<feature type="domain" description="Peptidase M50" evidence="8">
    <location>
        <begin position="17"/>
        <end position="130"/>
    </location>
</feature>
<protein>
    <submittedName>
        <fullName evidence="9">M50 family peptidase</fullName>
    </submittedName>
</protein>
<evidence type="ECO:0000256" key="2">
    <source>
        <dbReference type="ARBA" id="ARBA00004141"/>
    </source>
</evidence>
<evidence type="ECO:0000256" key="7">
    <source>
        <dbReference type="SAM" id="Phobius"/>
    </source>
</evidence>
<organism evidence="9 10">
    <name type="scientific">Bacillus yapensis</name>
    <dbReference type="NCBI Taxonomy" id="2492960"/>
    <lineage>
        <taxon>Bacteria</taxon>
        <taxon>Bacillati</taxon>
        <taxon>Bacillota</taxon>
        <taxon>Bacilli</taxon>
        <taxon>Bacillales</taxon>
        <taxon>Bacillaceae</taxon>
        <taxon>Bacillus</taxon>
    </lineage>
</organism>
<gene>
    <name evidence="9" type="ORF">EKG37_15820</name>
</gene>
<dbReference type="EMBL" id="RXNT01000013">
    <property type="protein sequence ID" value="RTR29199.1"/>
    <property type="molecule type" value="Genomic_DNA"/>
</dbReference>
<dbReference type="CDD" id="cd05709">
    <property type="entry name" value="S2P-M50"/>
    <property type="match status" value="1"/>
</dbReference>
<evidence type="ECO:0000256" key="3">
    <source>
        <dbReference type="ARBA" id="ARBA00007931"/>
    </source>
</evidence>
<sequence length="170" mass="18935">MDSVEQIALTLLILVSIIFPLTTFVHELGHALLSLFLFKEPVEIRLGKPTTKSGFKIGKLTIKVQPISGWVGYTDFKIPKDMNNSIQHASVLLSGPIFSFMLSLVCYILVAYLNLGSIPTFLIKLITQAAFVQFIITLLPIKYPSFFGGYKGMASDGYQLMQLIMRRANS</sequence>
<evidence type="ECO:0000256" key="6">
    <source>
        <dbReference type="ARBA" id="ARBA00023136"/>
    </source>
</evidence>
<keyword evidence="10" id="KW-1185">Reference proteome</keyword>
<dbReference type="GO" id="GO:0016020">
    <property type="term" value="C:membrane"/>
    <property type="evidence" value="ECO:0007669"/>
    <property type="project" value="UniProtKB-SubCell"/>
</dbReference>
<comment type="subcellular location">
    <subcellularLocation>
        <location evidence="2">Membrane</location>
        <topology evidence="2">Multi-pass membrane protein</topology>
    </subcellularLocation>
</comment>
<evidence type="ECO:0000259" key="8">
    <source>
        <dbReference type="Pfam" id="PF02163"/>
    </source>
</evidence>
<dbReference type="AlphaFoldDB" id="A0A3S0L862"/>
<evidence type="ECO:0000256" key="5">
    <source>
        <dbReference type="ARBA" id="ARBA00022989"/>
    </source>
</evidence>
<feature type="transmembrane region" description="Helical" evidence="7">
    <location>
        <begin position="6"/>
        <end position="38"/>
    </location>
</feature>
<evidence type="ECO:0000256" key="1">
    <source>
        <dbReference type="ARBA" id="ARBA00001947"/>
    </source>
</evidence>
<keyword evidence="4 7" id="KW-0812">Transmembrane</keyword>
<evidence type="ECO:0000313" key="10">
    <source>
        <dbReference type="Proteomes" id="UP000271374"/>
    </source>
</evidence>
<proteinExistence type="inferred from homology"/>
<comment type="similarity">
    <text evidence="3">Belongs to the peptidase M50B family.</text>
</comment>
<comment type="cofactor">
    <cofactor evidence="1">
        <name>Zn(2+)</name>
        <dbReference type="ChEBI" id="CHEBI:29105"/>
    </cofactor>
</comment>
<reference evidence="9 10" key="1">
    <citation type="submission" date="2018-12" db="EMBL/GenBank/DDBJ databases">
        <title>Bacillus yapensis draft genome sequence.</title>
        <authorList>
            <person name="Yu L."/>
            <person name="Xu X."/>
            <person name="Tang X."/>
        </authorList>
    </citation>
    <scope>NUCLEOTIDE SEQUENCE [LARGE SCALE GENOMIC DNA]</scope>
    <source>
        <strain evidence="9 10">XXST-01</strain>
    </source>
</reference>
<dbReference type="InterPro" id="IPR008915">
    <property type="entry name" value="Peptidase_M50"/>
</dbReference>
<dbReference type="Proteomes" id="UP000271374">
    <property type="component" value="Unassembled WGS sequence"/>
</dbReference>